<name>A0A380WGD7_AMIAI</name>
<dbReference type="RefSeq" id="WP_115730388.1">
    <property type="nucleotide sequence ID" value="NZ_BAAAVY010000010.1"/>
</dbReference>
<organism evidence="3 4">
    <name type="scientific">Aminobacter aminovorans</name>
    <name type="common">Chelatobacter heintzii</name>
    <dbReference type="NCBI Taxonomy" id="83263"/>
    <lineage>
        <taxon>Bacteria</taxon>
        <taxon>Pseudomonadati</taxon>
        <taxon>Pseudomonadota</taxon>
        <taxon>Alphaproteobacteria</taxon>
        <taxon>Hyphomicrobiales</taxon>
        <taxon>Phyllobacteriaceae</taxon>
        <taxon>Aminobacter</taxon>
    </lineage>
</organism>
<accession>A0A380WGD7</accession>
<dbReference type="InterPro" id="IPR010466">
    <property type="entry name" value="DUF1058"/>
</dbReference>
<dbReference type="OrthoDB" id="8421932at2"/>
<protein>
    <submittedName>
        <fullName evidence="3">Bacterial SH3 domain</fullName>
    </submittedName>
</protein>
<evidence type="ECO:0000313" key="4">
    <source>
        <dbReference type="Proteomes" id="UP000254701"/>
    </source>
</evidence>
<dbReference type="EMBL" id="UFSM01000001">
    <property type="protein sequence ID" value="SUU87961.1"/>
    <property type="molecule type" value="Genomic_DNA"/>
</dbReference>
<dbReference type="Gene3D" id="2.30.30.40">
    <property type="entry name" value="SH3 Domains"/>
    <property type="match status" value="1"/>
</dbReference>
<sequence>MNTPAFRRAGILSLSGIAARLPRLHLSKLEIALLGAAAVLAIVIVAFGFTSSDEPDPIETAAVLPPRLETKTAGVEVTAEEVKPIATAAVQPAAAPATAAQAPAQAPLLTAPAAAPATGRFEKSAPTAAIGPDERGEDIATPLPSATADQGPDPAATTAIATEGLRGSIDVQVAETETEVAMLEQQTGMIDGATATAAQATTGPLPDLRPAKVVKYANLRDGPADEAKVIVVVPANAEIEAEVDCNWCTVVYKGQRGYMYKNLIRRTVAEEAKAGQGLF</sequence>
<keyword evidence="2" id="KW-1133">Transmembrane helix</keyword>
<gene>
    <name evidence="3" type="ORF">NCTC10684_01165</name>
</gene>
<reference evidence="3 4" key="1">
    <citation type="submission" date="2018-06" db="EMBL/GenBank/DDBJ databases">
        <authorList>
            <consortium name="Pathogen Informatics"/>
            <person name="Doyle S."/>
        </authorList>
    </citation>
    <scope>NUCLEOTIDE SEQUENCE [LARGE SCALE GENOMIC DNA]</scope>
    <source>
        <strain evidence="3 4">NCTC10684</strain>
    </source>
</reference>
<evidence type="ECO:0000313" key="3">
    <source>
        <dbReference type="EMBL" id="SUU87961.1"/>
    </source>
</evidence>
<evidence type="ECO:0000256" key="2">
    <source>
        <dbReference type="SAM" id="Phobius"/>
    </source>
</evidence>
<dbReference type="AlphaFoldDB" id="A0A380WGD7"/>
<feature type="region of interest" description="Disordered" evidence="1">
    <location>
        <begin position="115"/>
        <end position="156"/>
    </location>
</feature>
<feature type="transmembrane region" description="Helical" evidence="2">
    <location>
        <begin position="29"/>
        <end position="49"/>
    </location>
</feature>
<proteinExistence type="predicted"/>
<dbReference type="Proteomes" id="UP000254701">
    <property type="component" value="Unassembled WGS sequence"/>
</dbReference>
<dbReference type="Pfam" id="PF06347">
    <property type="entry name" value="SH3_4"/>
    <property type="match status" value="1"/>
</dbReference>
<keyword evidence="2" id="KW-0812">Transmembrane</keyword>
<keyword evidence="2" id="KW-0472">Membrane</keyword>
<evidence type="ECO:0000256" key="1">
    <source>
        <dbReference type="SAM" id="MobiDB-lite"/>
    </source>
</evidence>